<protein>
    <submittedName>
        <fullName evidence="2">12369_t:CDS:1</fullName>
    </submittedName>
</protein>
<accession>A0A9N9EQ72</accession>
<dbReference type="EMBL" id="CAJVPZ010017991">
    <property type="protein sequence ID" value="CAG8683865.1"/>
    <property type="molecule type" value="Genomic_DNA"/>
</dbReference>
<evidence type="ECO:0000313" key="2">
    <source>
        <dbReference type="EMBL" id="CAG8683865.1"/>
    </source>
</evidence>
<dbReference type="OrthoDB" id="10515576at2759"/>
<dbReference type="AlphaFoldDB" id="A0A9N9EQ72"/>
<feature type="non-terminal residue" evidence="2">
    <location>
        <position position="366"/>
    </location>
</feature>
<feature type="non-terminal residue" evidence="2">
    <location>
        <position position="1"/>
    </location>
</feature>
<evidence type="ECO:0000313" key="3">
    <source>
        <dbReference type="Proteomes" id="UP000789396"/>
    </source>
</evidence>
<gene>
    <name evidence="2" type="ORF">RFULGI_LOCUS9728</name>
</gene>
<keyword evidence="3" id="KW-1185">Reference proteome</keyword>
<comment type="caution">
    <text evidence="2">The sequence shown here is derived from an EMBL/GenBank/DDBJ whole genome shotgun (WGS) entry which is preliminary data.</text>
</comment>
<sequence>VDFITEELEKSSQKTVLERINEARDELLQNILNRNEELTKLRKQRDYKKRSRITCQDILGSKTLEADLELVEYGLFGDIKVSENIIEILTIDDNYANNVPVVVTKPSTFEIDSCKIGTAQANSKTLFVIHMIDTKAYEMIEYSNKFNKAEKILVCRSMKDIILILHLKIHSLISIYGYSEAFNIKYLELESKFNRVIIKHLPNDYHIIILDKNTYKIKDTINYLMKVSKHYKEYTKLKTKIGDKEEIFDNNLIGIEFYLEKLVYILDAIFYNIELNKYSIDVGYYATKWICKKCQQEKTHLDNCTYLVNNLQGESGENKIVEGEAKLGQFKNKMEATKRLTSLQSDLLNKKTVFIDVERMQKVTKQ</sequence>
<organism evidence="2 3">
    <name type="scientific">Racocetra fulgida</name>
    <dbReference type="NCBI Taxonomy" id="60492"/>
    <lineage>
        <taxon>Eukaryota</taxon>
        <taxon>Fungi</taxon>
        <taxon>Fungi incertae sedis</taxon>
        <taxon>Mucoromycota</taxon>
        <taxon>Glomeromycotina</taxon>
        <taxon>Glomeromycetes</taxon>
        <taxon>Diversisporales</taxon>
        <taxon>Gigasporaceae</taxon>
        <taxon>Racocetra</taxon>
    </lineage>
</organism>
<keyword evidence="1" id="KW-0175">Coiled coil</keyword>
<name>A0A9N9EQ72_9GLOM</name>
<dbReference type="Proteomes" id="UP000789396">
    <property type="component" value="Unassembled WGS sequence"/>
</dbReference>
<feature type="coiled-coil region" evidence="1">
    <location>
        <begin position="17"/>
        <end position="44"/>
    </location>
</feature>
<proteinExistence type="predicted"/>
<evidence type="ECO:0000256" key="1">
    <source>
        <dbReference type="SAM" id="Coils"/>
    </source>
</evidence>
<reference evidence="2" key="1">
    <citation type="submission" date="2021-06" db="EMBL/GenBank/DDBJ databases">
        <authorList>
            <person name="Kallberg Y."/>
            <person name="Tangrot J."/>
            <person name="Rosling A."/>
        </authorList>
    </citation>
    <scope>NUCLEOTIDE SEQUENCE</scope>
    <source>
        <strain evidence="2">IN212</strain>
    </source>
</reference>